<dbReference type="KEGG" id="rpod:E0E05_14525"/>
<dbReference type="PIRSF" id="PIRSF003230">
    <property type="entry name" value="YbgC"/>
    <property type="match status" value="1"/>
</dbReference>
<dbReference type="InterPro" id="IPR029069">
    <property type="entry name" value="HotDog_dom_sf"/>
</dbReference>
<dbReference type="RefSeq" id="WP_131617367.1">
    <property type="nucleotide sequence ID" value="NZ_CP036532.1"/>
</dbReference>
<keyword evidence="2" id="KW-0378">Hydrolase</keyword>
<dbReference type="Proteomes" id="UP000293719">
    <property type="component" value="Chromosome"/>
</dbReference>
<comment type="similarity">
    <text evidence="1">Belongs to the 4-hydroxybenzoyl-CoA thioesterase family.</text>
</comment>
<protein>
    <submittedName>
        <fullName evidence="4">Tol-pal system-associated acyl-CoA thioesterase</fullName>
    </submittedName>
</protein>
<dbReference type="InterPro" id="IPR006684">
    <property type="entry name" value="YbgC/YbaW"/>
</dbReference>
<accession>A0A4P6V480</accession>
<dbReference type="GeneID" id="90768520"/>
<dbReference type="FunFam" id="3.10.129.10:FF:000004">
    <property type="entry name" value="Tol-pal system-associated acyl-CoA thioesterase"/>
    <property type="match status" value="1"/>
</dbReference>
<dbReference type="CDD" id="cd00586">
    <property type="entry name" value="4HBT"/>
    <property type="match status" value="1"/>
</dbReference>
<keyword evidence="5" id="KW-1185">Reference proteome</keyword>
<dbReference type="EMBL" id="CP036532">
    <property type="protein sequence ID" value="QBK31713.1"/>
    <property type="molecule type" value="Genomic_DNA"/>
</dbReference>
<dbReference type="PANTHER" id="PTHR31793">
    <property type="entry name" value="4-HYDROXYBENZOYL-COA THIOESTERASE FAMILY MEMBER"/>
    <property type="match status" value="1"/>
</dbReference>
<dbReference type="InterPro" id="IPR006683">
    <property type="entry name" value="Thioestr_dom"/>
</dbReference>
<evidence type="ECO:0000313" key="4">
    <source>
        <dbReference type="EMBL" id="QBK31713.1"/>
    </source>
</evidence>
<gene>
    <name evidence="4" type="primary">ybgC</name>
    <name evidence="4" type="ORF">E0E05_14525</name>
</gene>
<evidence type="ECO:0000313" key="5">
    <source>
        <dbReference type="Proteomes" id="UP000293719"/>
    </source>
</evidence>
<dbReference type="NCBIfam" id="TIGR02799">
    <property type="entry name" value="thio_ybgC"/>
    <property type="match status" value="1"/>
</dbReference>
<name>A0A4P6V480_9HYPH</name>
<feature type="domain" description="Thioesterase" evidence="3">
    <location>
        <begin position="42"/>
        <end position="126"/>
    </location>
</feature>
<evidence type="ECO:0000256" key="2">
    <source>
        <dbReference type="ARBA" id="ARBA00022801"/>
    </source>
</evidence>
<dbReference type="OrthoDB" id="9808429at2"/>
<dbReference type="NCBIfam" id="TIGR00051">
    <property type="entry name" value="YbgC/FadM family acyl-CoA thioesterase"/>
    <property type="match status" value="1"/>
</dbReference>
<proteinExistence type="inferred from homology"/>
<organism evidence="4 5">
    <name type="scientific">Roseitalea porphyridii</name>
    <dbReference type="NCBI Taxonomy" id="1852022"/>
    <lineage>
        <taxon>Bacteria</taxon>
        <taxon>Pseudomonadati</taxon>
        <taxon>Pseudomonadota</taxon>
        <taxon>Alphaproteobacteria</taxon>
        <taxon>Hyphomicrobiales</taxon>
        <taxon>Ahrensiaceae</taxon>
        <taxon>Roseitalea</taxon>
    </lineage>
</organism>
<evidence type="ECO:0000259" key="3">
    <source>
        <dbReference type="Pfam" id="PF03061"/>
    </source>
</evidence>
<evidence type="ECO:0000256" key="1">
    <source>
        <dbReference type="ARBA" id="ARBA00005953"/>
    </source>
</evidence>
<dbReference type="SUPFAM" id="SSF54637">
    <property type="entry name" value="Thioesterase/thiol ester dehydrase-isomerase"/>
    <property type="match status" value="1"/>
</dbReference>
<dbReference type="InterPro" id="IPR014166">
    <property type="entry name" value="Tol-Pal_acyl-CoA_thioesterase"/>
</dbReference>
<reference evidence="4 5" key="1">
    <citation type="journal article" date="2017" name="Int. J. Syst. Evol. Microbiol.">
        <title>Roseitalea porphyridii gen. nov., sp. nov., isolated from a red alga, and reclassification of Hoeflea suaedae Chung et al. 2013 as Pseudohoeflea suaedae gen. nov., comb. nov.</title>
        <authorList>
            <person name="Hyeon J.W."/>
            <person name="Jeong S.E."/>
            <person name="Baek K."/>
            <person name="Jeon C.O."/>
        </authorList>
    </citation>
    <scope>NUCLEOTIDE SEQUENCE [LARGE SCALE GENOMIC DNA]</scope>
    <source>
        <strain evidence="4 5">MA7-20</strain>
    </source>
</reference>
<dbReference type="Gene3D" id="3.10.129.10">
    <property type="entry name" value="Hotdog Thioesterase"/>
    <property type="match status" value="1"/>
</dbReference>
<dbReference type="GO" id="GO:0047617">
    <property type="term" value="F:fatty acyl-CoA hydrolase activity"/>
    <property type="evidence" value="ECO:0007669"/>
    <property type="project" value="TreeGrafter"/>
</dbReference>
<sequence length="165" mass="18523">MSEIPDDGKPGAPRLVALDGVLEAGVHRFSARVYYADTDFSGAVYHARYLEWLERGRSDYLRCLGVRHTDLAAGATPLFWVVRHMQIDFRAAARIDDIITVETRLAELHKARIVMTQTILRGDRALIGARVMAALISDAGRPQRMPRDWAALFREHLARSALTDP</sequence>
<dbReference type="PANTHER" id="PTHR31793:SF37">
    <property type="entry name" value="ACYL-COA THIOESTER HYDROLASE YBGC"/>
    <property type="match status" value="1"/>
</dbReference>
<dbReference type="InterPro" id="IPR050563">
    <property type="entry name" value="4-hydroxybenzoyl-CoA_TE"/>
</dbReference>
<dbReference type="AlphaFoldDB" id="A0A4P6V480"/>
<dbReference type="Pfam" id="PF03061">
    <property type="entry name" value="4HBT"/>
    <property type="match status" value="1"/>
</dbReference>